<proteinExistence type="predicted"/>
<sequence length="170" mass="17953">MAEHPGIVLTVIKFVAPPGKSLMMIMTESGGAGAGTGTGAIVVEMKDVGNGDDDDNDEAFMTKCMTQTQKNDQSTAISFEEKVVGSKADIIAALKSMSKSNLLLVGRMPPIVPLIDKSDCPELGPVGSFLASSDFSTTASILVVQQYDPTANLHSFVEEEDMLEEPDTPV</sequence>
<dbReference type="EMBL" id="CM045759">
    <property type="protein sequence ID" value="KAI8020522.1"/>
    <property type="molecule type" value="Genomic_DNA"/>
</dbReference>
<name>A0ACC0I3R3_9ERIC</name>
<evidence type="ECO:0000313" key="1">
    <source>
        <dbReference type="EMBL" id="KAI8020522.1"/>
    </source>
</evidence>
<evidence type="ECO:0000313" key="2">
    <source>
        <dbReference type="Proteomes" id="UP001060215"/>
    </source>
</evidence>
<gene>
    <name evidence="1" type="ORF">LOK49_LG04G01635</name>
</gene>
<accession>A0ACC0I3R3</accession>
<reference evidence="1 2" key="1">
    <citation type="journal article" date="2022" name="Plant J.">
        <title>Chromosome-level genome of Camellia lanceoleosa provides a valuable resource for understanding genome evolution and self-incompatibility.</title>
        <authorList>
            <person name="Gong W."/>
            <person name="Xiao S."/>
            <person name="Wang L."/>
            <person name="Liao Z."/>
            <person name="Chang Y."/>
            <person name="Mo W."/>
            <person name="Hu G."/>
            <person name="Li W."/>
            <person name="Zhao G."/>
            <person name="Zhu H."/>
            <person name="Hu X."/>
            <person name="Ji K."/>
            <person name="Xiang X."/>
            <person name="Song Q."/>
            <person name="Yuan D."/>
            <person name="Jin S."/>
            <person name="Zhang L."/>
        </authorList>
    </citation>
    <scope>NUCLEOTIDE SEQUENCE [LARGE SCALE GENOMIC DNA]</scope>
    <source>
        <strain evidence="1">SQ_2022a</strain>
    </source>
</reference>
<comment type="caution">
    <text evidence="1">The sequence shown here is derived from an EMBL/GenBank/DDBJ whole genome shotgun (WGS) entry which is preliminary data.</text>
</comment>
<keyword evidence="2" id="KW-1185">Reference proteome</keyword>
<protein>
    <submittedName>
        <fullName evidence="1">Cation/H(+) antiporter 19</fullName>
    </submittedName>
</protein>
<organism evidence="1 2">
    <name type="scientific">Camellia lanceoleosa</name>
    <dbReference type="NCBI Taxonomy" id="1840588"/>
    <lineage>
        <taxon>Eukaryota</taxon>
        <taxon>Viridiplantae</taxon>
        <taxon>Streptophyta</taxon>
        <taxon>Embryophyta</taxon>
        <taxon>Tracheophyta</taxon>
        <taxon>Spermatophyta</taxon>
        <taxon>Magnoliopsida</taxon>
        <taxon>eudicotyledons</taxon>
        <taxon>Gunneridae</taxon>
        <taxon>Pentapetalae</taxon>
        <taxon>asterids</taxon>
        <taxon>Ericales</taxon>
        <taxon>Theaceae</taxon>
        <taxon>Camellia</taxon>
    </lineage>
</organism>
<dbReference type="Proteomes" id="UP001060215">
    <property type="component" value="Chromosome 2"/>
</dbReference>